<keyword evidence="2" id="KW-1185">Reference proteome</keyword>
<dbReference type="Proteomes" id="UP001589865">
    <property type="component" value="Unassembled WGS sequence"/>
</dbReference>
<organism evidence="1 2">
    <name type="scientific">Roseomonas elaeocarpi</name>
    <dbReference type="NCBI Taxonomy" id="907779"/>
    <lineage>
        <taxon>Bacteria</taxon>
        <taxon>Pseudomonadati</taxon>
        <taxon>Pseudomonadota</taxon>
        <taxon>Alphaproteobacteria</taxon>
        <taxon>Acetobacterales</taxon>
        <taxon>Roseomonadaceae</taxon>
        <taxon>Roseomonas</taxon>
    </lineage>
</organism>
<evidence type="ECO:0000313" key="2">
    <source>
        <dbReference type="Proteomes" id="UP001589865"/>
    </source>
</evidence>
<gene>
    <name evidence="1" type="ORF">ACFFGY_22350</name>
</gene>
<sequence>MGCKFIAAFWRFWVGTPADELLYRHAQLNSLTDKAKRIRDRIAATQRRITELTGHDA</sequence>
<evidence type="ECO:0000313" key="1">
    <source>
        <dbReference type="EMBL" id="MFC0410996.1"/>
    </source>
</evidence>
<protein>
    <submittedName>
        <fullName evidence="1">Uncharacterized protein</fullName>
    </submittedName>
</protein>
<reference evidence="1 2" key="1">
    <citation type="submission" date="2024-09" db="EMBL/GenBank/DDBJ databases">
        <authorList>
            <person name="Sun Q."/>
            <person name="Mori K."/>
        </authorList>
    </citation>
    <scope>NUCLEOTIDE SEQUENCE [LARGE SCALE GENOMIC DNA]</scope>
    <source>
        <strain evidence="1 2">TBRC 5777</strain>
    </source>
</reference>
<dbReference type="RefSeq" id="WP_377046750.1">
    <property type="nucleotide sequence ID" value="NZ_JBHLUN010000033.1"/>
</dbReference>
<proteinExistence type="predicted"/>
<comment type="caution">
    <text evidence="1">The sequence shown here is derived from an EMBL/GenBank/DDBJ whole genome shotgun (WGS) entry which is preliminary data.</text>
</comment>
<name>A0ABV6JZ36_9PROT</name>
<dbReference type="EMBL" id="JBHLUN010000033">
    <property type="protein sequence ID" value="MFC0410996.1"/>
    <property type="molecule type" value="Genomic_DNA"/>
</dbReference>
<accession>A0ABV6JZ36</accession>